<protein>
    <recommendedName>
        <fullName evidence="1">Stage 0 sporulation protein A homolog</fullName>
    </recommendedName>
</protein>
<dbReference type="InterPro" id="IPR037522">
    <property type="entry name" value="HD_GYP_dom"/>
</dbReference>
<dbReference type="Gene3D" id="1.10.3210.10">
    <property type="entry name" value="Hypothetical protein af1432"/>
    <property type="match status" value="1"/>
</dbReference>
<feature type="domain" description="HD-GYP" evidence="5">
    <location>
        <begin position="312"/>
        <end position="507"/>
    </location>
</feature>
<evidence type="ECO:0000256" key="3">
    <source>
        <dbReference type="PROSITE-ProRule" id="PRU00169"/>
    </source>
</evidence>
<dbReference type="CDD" id="cd00077">
    <property type="entry name" value="HDc"/>
    <property type="match status" value="1"/>
</dbReference>
<feature type="modified residue" description="4-aspartylphosphate" evidence="3">
    <location>
        <position position="63"/>
    </location>
</feature>
<reference evidence="6 7" key="1">
    <citation type="submission" date="2018-05" db="EMBL/GenBank/DDBJ databases">
        <title>The Hungate 1000. A catalogue of reference genomes from the rumen microbiome.</title>
        <authorList>
            <person name="Kelly W."/>
        </authorList>
    </citation>
    <scope>NUCLEOTIDE SEQUENCE [LARGE SCALE GENOMIC DNA]</scope>
    <source>
        <strain evidence="6 7">NLAE-zl-C242</strain>
    </source>
</reference>
<dbReference type="PROSITE" id="PS50110">
    <property type="entry name" value="RESPONSE_REGULATORY"/>
    <property type="match status" value="1"/>
</dbReference>
<keyword evidence="7" id="KW-1185">Reference proteome</keyword>
<dbReference type="PANTHER" id="PTHR45228">
    <property type="entry name" value="CYCLIC DI-GMP PHOSPHODIESTERASE TM_0186-RELATED"/>
    <property type="match status" value="1"/>
</dbReference>
<dbReference type="Proteomes" id="UP000245845">
    <property type="component" value="Unassembled WGS sequence"/>
</dbReference>
<dbReference type="SMART" id="SM00471">
    <property type="entry name" value="HDc"/>
    <property type="match status" value="1"/>
</dbReference>
<dbReference type="PROSITE" id="PS51832">
    <property type="entry name" value="HD_GYP"/>
    <property type="match status" value="1"/>
</dbReference>
<dbReference type="InterPro" id="IPR052020">
    <property type="entry name" value="Cyclic_di-GMP/3'3'-cGAMP_PDE"/>
</dbReference>
<evidence type="ECO:0000256" key="1">
    <source>
        <dbReference type="ARBA" id="ARBA00018672"/>
    </source>
</evidence>
<proteinExistence type="predicted"/>
<dbReference type="InterPro" id="IPR011006">
    <property type="entry name" value="CheY-like_superfamily"/>
</dbReference>
<dbReference type="GO" id="GO:0000160">
    <property type="term" value="P:phosphorelay signal transduction system"/>
    <property type="evidence" value="ECO:0007669"/>
    <property type="project" value="InterPro"/>
</dbReference>
<comment type="function">
    <text evidence="2">May play the central regulatory role in sporulation. It may be an element of the effector pathway responsible for the activation of sporulation genes in response to nutritional stress. Spo0A may act in concert with spo0H (a sigma factor) to control the expression of some genes that are critical to the sporulation process.</text>
</comment>
<dbReference type="Pfam" id="PF13487">
    <property type="entry name" value="HD_5"/>
    <property type="match status" value="1"/>
</dbReference>
<dbReference type="SMART" id="SM00448">
    <property type="entry name" value="REC"/>
    <property type="match status" value="1"/>
</dbReference>
<dbReference type="InterPro" id="IPR021800">
    <property type="entry name" value="DUF3369"/>
</dbReference>
<feature type="domain" description="Response regulatory" evidence="4">
    <location>
        <begin position="14"/>
        <end position="129"/>
    </location>
</feature>
<gene>
    <name evidence="6" type="ORF">A8806_101122</name>
</gene>
<dbReference type="Pfam" id="PF11849">
    <property type="entry name" value="DUF3369"/>
    <property type="match status" value="1"/>
</dbReference>
<dbReference type="EMBL" id="QGDL01000001">
    <property type="protein sequence ID" value="PWJ31835.1"/>
    <property type="molecule type" value="Genomic_DNA"/>
</dbReference>
<dbReference type="InterPro" id="IPR001789">
    <property type="entry name" value="Sig_transdc_resp-reg_receiver"/>
</dbReference>
<evidence type="ECO:0000313" key="6">
    <source>
        <dbReference type="EMBL" id="PWJ31835.1"/>
    </source>
</evidence>
<evidence type="ECO:0000313" key="7">
    <source>
        <dbReference type="Proteomes" id="UP000245845"/>
    </source>
</evidence>
<evidence type="ECO:0000256" key="2">
    <source>
        <dbReference type="ARBA" id="ARBA00024867"/>
    </source>
</evidence>
<sequence>MRKNRAGKEKNGFKMFILDDDRNILEALGANFRTKGYEVVTQENPLEALRQMEEEHYDILILDFIMTPVCGDEVVARLRKFDQRIYVIMLTGHKELAPPLNTIRELEIQGYCEKSSRYDQLELLVESCVKCIRHINTIYRYQDGLSSILTAIPHLHQMLPVDELCRQVLTELKELTRSQDCFVWVKPDSILTDIDTAELPADIYRGAGKYEMSFFEFERENYPEVVGVIRQSLNERRIIFQDEKHVLLVPLLGKNEMILGVLGAEMEERPDITMEALLSVYAEQVTTALRNALLKILLNANNVRLSSMNKRLRDSFMQTVEALRLLVDAKDLYTRGHSDRVSFYGVELAKKVSDDKVFINRVRIAGLLHDVGKIGVSDAILSKPDRLTENEFAEIKKHPGIGANILACMDMFNAIGDIVCAHHERFDGTGYPKKRMGEGIPKEARIISIADAFDAMMSDRHYRKRLSFDQAVVQLRTGKGSQFDPCLVDAFLEVLEDYDTICGELQWTYEENNKGRYADYGTEDII</sequence>
<dbReference type="RefSeq" id="WP_109729230.1">
    <property type="nucleotide sequence ID" value="NZ_BAAACK010000007.1"/>
</dbReference>
<dbReference type="OrthoDB" id="9804747at2"/>
<dbReference type="Gene3D" id="3.40.50.2300">
    <property type="match status" value="1"/>
</dbReference>
<dbReference type="AlphaFoldDB" id="A0A2Y9BDM2"/>
<dbReference type="PANTHER" id="PTHR45228:SF8">
    <property type="entry name" value="TWO-COMPONENT RESPONSE REGULATOR-RELATED"/>
    <property type="match status" value="1"/>
</dbReference>
<dbReference type="CDD" id="cd00156">
    <property type="entry name" value="REC"/>
    <property type="match status" value="1"/>
</dbReference>
<dbReference type="Pfam" id="PF00072">
    <property type="entry name" value="Response_reg"/>
    <property type="match status" value="1"/>
</dbReference>
<dbReference type="InterPro" id="IPR003607">
    <property type="entry name" value="HD/PDEase_dom"/>
</dbReference>
<evidence type="ECO:0000259" key="4">
    <source>
        <dbReference type="PROSITE" id="PS50110"/>
    </source>
</evidence>
<dbReference type="SUPFAM" id="SSF52172">
    <property type="entry name" value="CheY-like"/>
    <property type="match status" value="1"/>
</dbReference>
<accession>A0A2Y9BDM2</accession>
<dbReference type="SUPFAM" id="SSF55781">
    <property type="entry name" value="GAF domain-like"/>
    <property type="match status" value="1"/>
</dbReference>
<organism evidence="6 7">
    <name type="scientific">Faecalicatena orotica</name>
    <dbReference type="NCBI Taxonomy" id="1544"/>
    <lineage>
        <taxon>Bacteria</taxon>
        <taxon>Bacillati</taxon>
        <taxon>Bacillota</taxon>
        <taxon>Clostridia</taxon>
        <taxon>Lachnospirales</taxon>
        <taxon>Lachnospiraceae</taxon>
        <taxon>Faecalicatena</taxon>
    </lineage>
</organism>
<dbReference type="SUPFAM" id="SSF109604">
    <property type="entry name" value="HD-domain/PDEase-like"/>
    <property type="match status" value="1"/>
</dbReference>
<name>A0A2Y9BDM2_9FIRM</name>
<keyword evidence="3" id="KW-0597">Phosphoprotein</keyword>
<comment type="caution">
    <text evidence="6">The sequence shown here is derived from an EMBL/GenBank/DDBJ whole genome shotgun (WGS) entry which is preliminary data.</text>
</comment>
<evidence type="ECO:0000259" key="5">
    <source>
        <dbReference type="PROSITE" id="PS51832"/>
    </source>
</evidence>